<evidence type="ECO:0000259" key="2">
    <source>
        <dbReference type="Pfam" id="PF03713"/>
    </source>
</evidence>
<keyword evidence="4" id="KW-1185">Reference proteome</keyword>
<dbReference type="RefSeq" id="WP_310521260.1">
    <property type="nucleotide sequence ID" value="NZ_BAABBS010000001.1"/>
</dbReference>
<name>A0ABU1FN61_9MICO</name>
<comment type="caution">
    <text evidence="3">The sequence shown here is derived from an EMBL/GenBank/DDBJ whole genome shotgun (WGS) entry which is preliminary data.</text>
</comment>
<dbReference type="InterPro" id="IPR012347">
    <property type="entry name" value="Ferritin-like"/>
</dbReference>
<evidence type="ECO:0000313" key="3">
    <source>
        <dbReference type="EMBL" id="MDR5692901.1"/>
    </source>
</evidence>
<dbReference type="PANTHER" id="PTHR36933:SF1">
    <property type="entry name" value="SLL0788 PROTEIN"/>
    <property type="match status" value="1"/>
</dbReference>
<gene>
    <name evidence="3" type="ORF">RH861_12590</name>
</gene>
<reference evidence="4" key="1">
    <citation type="submission" date="2023-07" db="EMBL/GenBank/DDBJ databases">
        <title>Description of three actinobacteria isolated from air of manufacturing shop in a pharmaceutical factory.</title>
        <authorList>
            <person name="Zhang D.-F."/>
        </authorList>
    </citation>
    <scope>NUCLEOTIDE SEQUENCE [LARGE SCALE GENOMIC DNA]</scope>
    <source>
        <strain evidence="4">CCTCC AB 2011122</strain>
    </source>
</reference>
<dbReference type="PANTHER" id="PTHR36933">
    <property type="entry name" value="SLL0788 PROTEIN"/>
    <property type="match status" value="1"/>
</dbReference>
<dbReference type="Pfam" id="PF03713">
    <property type="entry name" value="DUF305"/>
    <property type="match status" value="1"/>
</dbReference>
<evidence type="ECO:0000313" key="4">
    <source>
        <dbReference type="Proteomes" id="UP001260072"/>
    </source>
</evidence>
<organism evidence="3 4">
    <name type="scientific">Agromyces indicus</name>
    <dbReference type="NCBI Taxonomy" id="758919"/>
    <lineage>
        <taxon>Bacteria</taxon>
        <taxon>Bacillati</taxon>
        <taxon>Actinomycetota</taxon>
        <taxon>Actinomycetes</taxon>
        <taxon>Micrococcales</taxon>
        <taxon>Microbacteriaceae</taxon>
        <taxon>Agromyces</taxon>
    </lineage>
</organism>
<feature type="region of interest" description="Disordered" evidence="1">
    <location>
        <begin position="41"/>
        <end position="63"/>
    </location>
</feature>
<dbReference type="PROSITE" id="PS51257">
    <property type="entry name" value="PROKAR_LIPOPROTEIN"/>
    <property type="match status" value="1"/>
</dbReference>
<sequence length="213" mass="22840">MRQSTRYPVRAAGARRLLAGATAAALAVGLSGCVIVTNDGDRDRDRDGMGGMPGSSQSGDDFSRGDVMFAQMMIPHHEQAVEMSDLILAKDGVDPAVVELAEQIKAAQGPEIEQMEAWLEEWGMPSMMDGGHGAHGGMDGMLTEQEMDEIEAADGADGERLFLEGMIEHHEGAIDMAEQHQQTGENAEALELSASIIESQTAEIEQMRELLGD</sequence>
<protein>
    <submittedName>
        <fullName evidence="3">DUF305 domain-containing protein</fullName>
    </submittedName>
</protein>
<accession>A0ABU1FN61</accession>
<dbReference type="EMBL" id="JAVKGS010000003">
    <property type="protein sequence ID" value="MDR5692901.1"/>
    <property type="molecule type" value="Genomic_DNA"/>
</dbReference>
<evidence type="ECO:0000256" key="1">
    <source>
        <dbReference type="SAM" id="MobiDB-lite"/>
    </source>
</evidence>
<dbReference type="InterPro" id="IPR005183">
    <property type="entry name" value="DUF305_CopM-like"/>
</dbReference>
<dbReference type="Proteomes" id="UP001260072">
    <property type="component" value="Unassembled WGS sequence"/>
</dbReference>
<dbReference type="Gene3D" id="1.20.1260.10">
    <property type="match status" value="1"/>
</dbReference>
<proteinExistence type="predicted"/>
<feature type="domain" description="DUF305" evidence="2">
    <location>
        <begin position="66"/>
        <end position="211"/>
    </location>
</feature>